<dbReference type="RefSeq" id="XP_009542351.1">
    <property type="nucleotide sequence ID" value="XM_009544056.1"/>
</dbReference>
<dbReference type="InterPro" id="IPR041366">
    <property type="entry name" value="Pre-PUA"/>
</dbReference>
<dbReference type="STRING" id="747525.W4KI27"/>
<dbReference type="GO" id="GO:0005737">
    <property type="term" value="C:cytoplasm"/>
    <property type="evidence" value="ECO:0007669"/>
    <property type="project" value="UniProtKB-SubCell"/>
</dbReference>
<dbReference type="FunCoup" id="W4KI27">
    <property type="interactions" value="236"/>
</dbReference>
<accession>W4KI27</accession>
<dbReference type="Pfam" id="PF01472">
    <property type="entry name" value="PUA"/>
    <property type="match status" value="1"/>
</dbReference>
<dbReference type="Proteomes" id="UP000030671">
    <property type="component" value="Unassembled WGS sequence"/>
</dbReference>
<sequence length="184" mass="20499">MFKKFSLTSDVSGQTPVKSSVQRSIRSSILSHWKIDAETLEDIWPKKEPIVHVKCREHISIFTLHGEPLFFQHFDGPFYPTLRLLHKYPFVLPRVRIDRGAIRFLLSGAHMMCPGMTSAGGYLPPADAALPPNSLVAIEAEGKEHAVGIGITKMGTEEMKKVNKGVGVESVTYLGDDLWSIQKL</sequence>
<dbReference type="SMART" id="SM00359">
    <property type="entry name" value="PUA"/>
    <property type="match status" value="1"/>
</dbReference>
<dbReference type="HOGENOM" id="CLU_090468_0_1_1"/>
<dbReference type="GeneID" id="20676821"/>
<feature type="domain" description="PUA" evidence="3">
    <location>
        <begin position="93"/>
        <end position="175"/>
    </location>
</feature>
<evidence type="ECO:0000313" key="5">
    <source>
        <dbReference type="Proteomes" id="UP000030671"/>
    </source>
</evidence>
<comment type="subcellular location">
    <subcellularLocation>
        <location evidence="1">Cytoplasm</location>
    </subcellularLocation>
</comment>
<keyword evidence="5" id="KW-1185">Reference proteome</keyword>
<evidence type="ECO:0000313" key="4">
    <source>
        <dbReference type="EMBL" id="ETW85497.1"/>
    </source>
</evidence>
<dbReference type="SUPFAM" id="SSF88697">
    <property type="entry name" value="PUA domain-like"/>
    <property type="match status" value="1"/>
</dbReference>
<dbReference type="KEGG" id="hir:HETIRDRAFT_457356"/>
<keyword evidence="2" id="KW-0963">Cytoplasm</keyword>
<dbReference type="GO" id="GO:0003723">
    <property type="term" value="F:RNA binding"/>
    <property type="evidence" value="ECO:0007669"/>
    <property type="project" value="InterPro"/>
</dbReference>
<dbReference type="eggNOG" id="KOG2523">
    <property type="taxonomic scope" value="Eukaryota"/>
</dbReference>
<organism evidence="4 5">
    <name type="scientific">Heterobasidion irregulare (strain TC 32-1)</name>
    <dbReference type="NCBI Taxonomy" id="747525"/>
    <lineage>
        <taxon>Eukaryota</taxon>
        <taxon>Fungi</taxon>
        <taxon>Dikarya</taxon>
        <taxon>Basidiomycota</taxon>
        <taxon>Agaricomycotina</taxon>
        <taxon>Agaricomycetes</taxon>
        <taxon>Russulales</taxon>
        <taxon>Bondarzewiaceae</taxon>
        <taxon>Heterobasidion</taxon>
        <taxon>Heterobasidion annosum species complex</taxon>
    </lineage>
</organism>
<dbReference type="NCBIfam" id="TIGR00451">
    <property type="entry name" value="unchar_dom_2"/>
    <property type="match status" value="1"/>
</dbReference>
<dbReference type="PROSITE" id="PS50890">
    <property type="entry name" value="PUA"/>
    <property type="match status" value="1"/>
</dbReference>
<evidence type="ECO:0000256" key="1">
    <source>
        <dbReference type="ARBA" id="ARBA00004496"/>
    </source>
</evidence>
<dbReference type="InterPro" id="IPR015947">
    <property type="entry name" value="PUA-like_sf"/>
</dbReference>
<evidence type="ECO:0000256" key="2">
    <source>
        <dbReference type="ARBA" id="ARBA00022490"/>
    </source>
</evidence>
<proteinExistence type="predicted"/>
<dbReference type="InterPro" id="IPR002478">
    <property type="entry name" value="PUA"/>
</dbReference>
<dbReference type="CDD" id="cd11609">
    <property type="entry name" value="MCT1_N"/>
    <property type="match status" value="1"/>
</dbReference>
<dbReference type="AlphaFoldDB" id="W4KI27"/>
<reference evidence="4 5" key="1">
    <citation type="journal article" date="2012" name="New Phytol.">
        <title>Insight into trade-off between wood decay and parasitism from the genome of a fungal forest pathogen.</title>
        <authorList>
            <person name="Olson A."/>
            <person name="Aerts A."/>
            <person name="Asiegbu F."/>
            <person name="Belbahri L."/>
            <person name="Bouzid O."/>
            <person name="Broberg A."/>
            <person name="Canback B."/>
            <person name="Coutinho P.M."/>
            <person name="Cullen D."/>
            <person name="Dalman K."/>
            <person name="Deflorio G."/>
            <person name="van Diepen L.T."/>
            <person name="Dunand C."/>
            <person name="Duplessis S."/>
            <person name="Durling M."/>
            <person name="Gonthier P."/>
            <person name="Grimwood J."/>
            <person name="Fossdal C.G."/>
            <person name="Hansson D."/>
            <person name="Henrissat B."/>
            <person name="Hietala A."/>
            <person name="Himmelstrand K."/>
            <person name="Hoffmeister D."/>
            <person name="Hogberg N."/>
            <person name="James T.Y."/>
            <person name="Karlsson M."/>
            <person name="Kohler A."/>
            <person name="Kues U."/>
            <person name="Lee Y.H."/>
            <person name="Lin Y.C."/>
            <person name="Lind M."/>
            <person name="Lindquist E."/>
            <person name="Lombard V."/>
            <person name="Lucas S."/>
            <person name="Lunden K."/>
            <person name="Morin E."/>
            <person name="Murat C."/>
            <person name="Park J."/>
            <person name="Raffaello T."/>
            <person name="Rouze P."/>
            <person name="Salamov A."/>
            <person name="Schmutz J."/>
            <person name="Solheim H."/>
            <person name="Stahlberg J."/>
            <person name="Velez H."/>
            <person name="de Vries R.P."/>
            <person name="Wiebenga A."/>
            <person name="Woodward S."/>
            <person name="Yakovlev I."/>
            <person name="Garbelotto M."/>
            <person name="Martin F."/>
            <person name="Grigoriev I.V."/>
            <person name="Stenlid J."/>
        </authorList>
    </citation>
    <scope>NUCLEOTIDE SEQUENCE [LARGE SCALE GENOMIC DNA]</scope>
    <source>
        <strain evidence="4 5">TC 32-1</strain>
    </source>
</reference>
<dbReference type="PANTHER" id="PTHR22798">
    <property type="entry name" value="MCT-1 PROTEIN"/>
    <property type="match status" value="1"/>
</dbReference>
<dbReference type="EMBL" id="KI925455">
    <property type="protein sequence ID" value="ETW85497.1"/>
    <property type="molecule type" value="Genomic_DNA"/>
</dbReference>
<dbReference type="PIRSF" id="PIRSF005067">
    <property type="entry name" value="Tma_RNA-bind_prd"/>
    <property type="match status" value="1"/>
</dbReference>
<dbReference type="InterPro" id="IPR004521">
    <property type="entry name" value="Uncharacterised_CHP00451"/>
</dbReference>
<dbReference type="Gene3D" id="3.10.400.20">
    <property type="match status" value="1"/>
</dbReference>
<dbReference type="InterPro" id="IPR016437">
    <property type="entry name" value="MCT-1/Tma20"/>
</dbReference>
<dbReference type="InParanoid" id="W4KI27"/>
<dbReference type="PANTHER" id="PTHR22798:SF0">
    <property type="entry name" value="MALIGNANT T-CELL-AMPLIFIED SEQUENCE 1"/>
    <property type="match status" value="1"/>
</dbReference>
<dbReference type="CDD" id="cd21155">
    <property type="entry name" value="PUA_MCTS-1-like"/>
    <property type="match status" value="1"/>
</dbReference>
<dbReference type="GO" id="GO:0001731">
    <property type="term" value="P:formation of translation preinitiation complex"/>
    <property type="evidence" value="ECO:0007669"/>
    <property type="project" value="TreeGrafter"/>
</dbReference>
<evidence type="ECO:0000259" key="3">
    <source>
        <dbReference type="SMART" id="SM00359"/>
    </source>
</evidence>
<dbReference type="OrthoDB" id="10249667at2759"/>
<gene>
    <name evidence="4" type="ORF">HETIRDRAFT_457356</name>
</gene>
<name>W4KI27_HETIT</name>
<dbReference type="Pfam" id="PF17832">
    <property type="entry name" value="Pre-PUA"/>
    <property type="match status" value="1"/>
</dbReference>
<protein>
    <recommendedName>
        <fullName evidence="3">PUA domain-containing protein</fullName>
    </recommendedName>
</protein>
<feature type="non-terminal residue" evidence="4">
    <location>
        <position position="1"/>
    </location>
</feature>